<feature type="binding site" evidence="2">
    <location>
        <position position="73"/>
    </location>
    <ligand>
        <name>substrate</name>
    </ligand>
</feature>
<dbReference type="CDD" id="cd07067">
    <property type="entry name" value="HP_PGM_like"/>
    <property type="match status" value="1"/>
</dbReference>
<dbReference type="Gene3D" id="3.40.50.1240">
    <property type="entry name" value="Phosphoglycerate mutase-like"/>
    <property type="match status" value="1"/>
</dbReference>
<dbReference type="GO" id="GO:0046390">
    <property type="term" value="P:ribose phosphate biosynthetic process"/>
    <property type="evidence" value="ECO:0007669"/>
    <property type="project" value="TreeGrafter"/>
</dbReference>
<dbReference type="PANTHER" id="PTHR48100">
    <property type="entry name" value="BROAD-SPECIFICITY PHOSPHATASE YOR283W-RELATED"/>
    <property type="match status" value="1"/>
</dbReference>
<accession>A0A238F7H7</accession>
<gene>
    <name evidence="3" type="ORF">BQ2448_94</name>
</gene>
<dbReference type="STRING" id="269621.A0A238F7H7"/>
<dbReference type="PANTHER" id="PTHR48100:SF15">
    <property type="entry name" value="SEDOHEPTULOSE 1,7-BISPHOSPHATASE"/>
    <property type="match status" value="1"/>
</dbReference>
<dbReference type="OrthoDB" id="4818801at2759"/>
<dbReference type="EMBL" id="FMSP01000003">
    <property type="protein sequence ID" value="SCV67973.1"/>
    <property type="molecule type" value="Genomic_DNA"/>
</dbReference>
<dbReference type="AlphaFoldDB" id="A0A238F7H7"/>
<feature type="active site" description="Proton donor/acceptor" evidence="1">
    <location>
        <position position="102"/>
    </location>
</feature>
<dbReference type="SUPFAM" id="SSF53254">
    <property type="entry name" value="Phosphoglycerate mutase-like"/>
    <property type="match status" value="1"/>
</dbReference>
<evidence type="ECO:0000256" key="1">
    <source>
        <dbReference type="PIRSR" id="PIRSR613078-1"/>
    </source>
</evidence>
<keyword evidence="4" id="KW-1185">Reference proteome</keyword>
<feature type="active site" description="Tele-phosphohistidine intermediate" evidence="1">
    <location>
        <position position="17"/>
    </location>
</feature>
<dbReference type="Proteomes" id="UP000198372">
    <property type="component" value="Unassembled WGS sequence"/>
</dbReference>
<dbReference type="Pfam" id="PF00300">
    <property type="entry name" value="His_Phos_1"/>
    <property type="match status" value="1"/>
</dbReference>
<dbReference type="InterPro" id="IPR050275">
    <property type="entry name" value="PGM_Phosphatase"/>
</dbReference>
<sequence>MGKHGHPTMPRLILIRHGETEWSLNGRHTGTTDIPLTSNGVELVRSLGQRIVGKGKMLDPEHIQGVLISPRQRAQTTFNLLFRENLDEDDVPKSETEQDVREWDYGKYEGLVTKEIREQYKADWDIWVDGCEGGESADEMTARCDRVIEKIVNMTKDHHESNEEHCSGKGDVVVVSHGHFTRCLLTRWCELPLTDGRRFVADTGAITICGYQHGSFKERSLLGMNLFGDV</sequence>
<feature type="binding site" evidence="2">
    <location>
        <begin position="29"/>
        <end position="30"/>
    </location>
    <ligand>
        <name>substrate</name>
    </ligand>
</feature>
<proteinExistence type="predicted"/>
<evidence type="ECO:0000256" key="2">
    <source>
        <dbReference type="PIRSR" id="PIRSR613078-2"/>
    </source>
</evidence>
<dbReference type="GO" id="GO:0050278">
    <property type="term" value="F:sedoheptulose-bisphosphatase activity"/>
    <property type="evidence" value="ECO:0007669"/>
    <property type="project" value="TreeGrafter"/>
</dbReference>
<dbReference type="SMART" id="SM00855">
    <property type="entry name" value="PGAM"/>
    <property type="match status" value="1"/>
</dbReference>
<evidence type="ECO:0000313" key="3">
    <source>
        <dbReference type="EMBL" id="SCV67973.1"/>
    </source>
</evidence>
<evidence type="ECO:0000313" key="4">
    <source>
        <dbReference type="Proteomes" id="UP000198372"/>
    </source>
</evidence>
<reference evidence="4" key="1">
    <citation type="submission" date="2016-09" db="EMBL/GenBank/DDBJ databases">
        <authorList>
            <person name="Jeantristanb JTB J.-T."/>
            <person name="Ricardo R."/>
        </authorList>
    </citation>
    <scope>NUCLEOTIDE SEQUENCE [LARGE SCALE GENOMIC DNA]</scope>
</reference>
<feature type="binding site" evidence="2">
    <location>
        <begin position="102"/>
        <end position="105"/>
    </location>
    <ligand>
        <name>substrate</name>
    </ligand>
</feature>
<name>A0A238F7H7_9BASI</name>
<organism evidence="3 4">
    <name type="scientific">Microbotryum intermedium</name>
    <dbReference type="NCBI Taxonomy" id="269621"/>
    <lineage>
        <taxon>Eukaryota</taxon>
        <taxon>Fungi</taxon>
        <taxon>Dikarya</taxon>
        <taxon>Basidiomycota</taxon>
        <taxon>Pucciniomycotina</taxon>
        <taxon>Microbotryomycetes</taxon>
        <taxon>Microbotryales</taxon>
        <taxon>Microbotryaceae</taxon>
        <taxon>Microbotryum</taxon>
    </lineage>
</organism>
<protein>
    <submittedName>
        <fullName evidence="3">BQ2448_94 protein</fullName>
    </submittedName>
</protein>
<dbReference type="InterPro" id="IPR029033">
    <property type="entry name" value="His_PPase_superfam"/>
</dbReference>
<dbReference type="InterPro" id="IPR013078">
    <property type="entry name" value="His_Pase_superF_clade-1"/>
</dbReference>